<reference evidence="4" key="1">
    <citation type="submission" date="2017-10" db="EMBL/GenBank/DDBJ databases">
        <authorList>
            <person name="Gaisin V.A."/>
            <person name="Rysina M.S."/>
            <person name="Grouzdev D.S."/>
        </authorList>
    </citation>
    <scope>NUCLEOTIDE SEQUENCE [LARGE SCALE GENOMIC DNA]</scope>
    <source>
        <strain evidence="4">V1</strain>
    </source>
</reference>
<proteinExistence type="predicted"/>
<accession>A0A317T959</accession>
<comment type="caution">
    <text evidence="3">The sequence shown here is derived from an EMBL/GenBank/DDBJ whole genome shotgun (WGS) entry which is preliminary data.</text>
</comment>
<dbReference type="EMBL" id="PDNZ01000001">
    <property type="protein sequence ID" value="PWW83232.1"/>
    <property type="molecule type" value="Genomic_DNA"/>
</dbReference>
<gene>
    <name evidence="3" type="ORF">CR164_01340</name>
</gene>
<name>A0A317T959_9CHLB</name>
<dbReference type="Proteomes" id="UP000246278">
    <property type="component" value="Unassembled WGS sequence"/>
</dbReference>
<dbReference type="SUPFAM" id="SSF49354">
    <property type="entry name" value="PapD-like"/>
    <property type="match status" value="1"/>
</dbReference>
<evidence type="ECO:0000256" key="1">
    <source>
        <dbReference type="SAM" id="MobiDB-lite"/>
    </source>
</evidence>
<sequence>MTYRFFLSVLLLLAVASFKDLYAEDIIPQGQVGLSPEIFEDIRIGTKPVNETIRFYNFKDKPVRVEVSVHNWTTDTSNRVKLLPPTTQSLDQWMTINPLNFTVPPKQNRPIRFSIRPRMQPEPGEHRAIVYFTEIPAENDTTAQQTIRTRFRLGVGVYAIADPAEKKAKLHAFRLDRNTLLADIENTGDIHVRFGGRFAIWKEQDFPGSSNPDKVFPKNKENEKPDGLAARGRLNRFPVLPDTRRTIATALPRMAENGNYIVAVQDTLAGVPRLHTFKLTQ</sequence>
<organism evidence="3 4">
    <name type="scientific">Prosthecochloris marina</name>
    <dbReference type="NCBI Taxonomy" id="2017681"/>
    <lineage>
        <taxon>Bacteria</taxon>
        <taxon>Pseudomonadati</taxon>
        <taxon>Chlorobiota</taxon>
        <taxon>Chlorobiia</taxon>
        <taxon>Chlorobiales</taxon>
        <taxon>Chlorobiaceae</taxon>
        <taxon>Prosthecochloris</taxon>
    </lineage>
</organism>
<evidence type="ECO:0000313" key="4">
    <source>
        <dbReference type="Proteomes" id="UP000246278"/>
    </source>
</evidence>
<protein>
    <recommendedName>
        <fullName evidence="5">Pili assembly chaperone N-terminal domain-containing protein</fullName>
    </recommendedName>
</protein>
<feature type="compositionally biased region" description="Basic and acidic residues" evidence="1">
    <location>
        <begin position="215"/>
        <end position="226"/>
    </location>
</feature>
<keyword evidence="4" id="KW-1185">Reference proteome</keyword>
<feature type="chain" id="PRO_5016414657" description="Pili assembly chaperone N-terminal domain-containing protein" evidence="2">
    <location>
        <begin position="23"/>
        <end position="281"/>
    </location>
</feature>
<feature type="region of interest" description="Disordered" evidence="1">
    <location>
        <begin position="209"/>
        <end position="228"/>
    </location>
</feature>
<dbReference type="InterPro" id="IPR013783">
    <property type="entry name" value="Ig-like_fold"/>
</dbReference>
<evidence type="ECO:0000256" key="2">
    <source>
        <dbReference type="SAM" id="SignalP"/>
    </source>
</evidence>
<dbReference type="OrthoDB" id="6658153at2"/>
<evidence type="ECO:0008006" key="5">
    <source>
        <dbReference type="Google" id="ProtNLM"/>
    </source>
</evidence>
<feature type="signal peptide" evidence="2">
    <location>
        <begin position="1"/>
        <end position="22"/>
    </location>
</feature>
<dbReference type="RefSeq" id="WP_110022112.1">
    <property type="nucleotide sequence ID" value="NZ_PDNZ01000001.1"/>
</dbReference>
<dbReference type="AlphaFoldDB" id="A0A317T959"/>
<keyword evidence="2" id="KW-0732">Signal</keyword>
<dbReference type="InterPro" id="IPR008962">
    <property type="entry name" value="PapD-like_sf"/>
</dbReference>
<dbReference type="Gene3D" id="2.60.40.10">
    <property type="entry name" value="Immunoglobulins"/>
    <property type="match status" value="1"/>
</dbReference>
<evidence type="ECO:0000313" key="3">
    <source>
        <dbReference type="EMBL" id="PWW83232.1"/>
    </source>
</evidence>